<dbReference type="EMBL" id="QEVW01000005">
    <property type="protein sequence ID" value="RAW16893.1"/>
    <property type="molecule type" value="Genomic_DNA"/>
</dbReference>
<name>A0A329QXM9_9BACL</name>
<dbReference type="InterPro" id="IPR024976">
    <property type="entry name" value="DUF3885"/>
</dbReference>
<accession>A0A329QXM9</accession>
<dbReference type="Pfam" id="PF13021">
    <property type="entry name" value="DUF3885"/>
    <property type="match status" value="1"/>
</dbReference>
<dbReference type="RefSeq" id="WP_113052546.1">
    <property type="nucleotide sequence ID" value="NZ_QEVW01000005.1"/>
</dbReference>
<evidence type="ECO:0000313" key="2">
    <source>
        <dbReference type="EMBL" id="RAW16893.1"/>
    </source>
</evidence>
<reference evidence="2 3" key="1">
    <citation type="submission" date="2018-04" db="EMBL/GenBank/DDBJ databases">
        <title>Paenibacillus taichungensis Genome sequencing and assembly.</title>
        <authorList>
            <person name="Xu J."/>
            <person name="Rensing C."/>
            <person name="Mazhar H.S."/>
        </authorList>
    </citation>
    <scope>NUCLEOTIDE SEQUENCE [LARGE SCALE GENOMIC DNA]</scope>
    <source>
        <strain evidence="2 3">NC1</strain>
    </source>
</reference>
<dbReference type="Proteomes" id="UP000250642">
    <property type="component" value="Unassembled WGS sequence"/>
</dbReference>
<dbReference type="AlphaFoldDB" id="A0A329QXM9"/>
<protein>
    <recommendedName>
        <fullName evidence="1">DUF3885 domain-containing protein</fullName>
    </recommendedName>
</protein>
<evidence type="ECO:0000313" key="3">
    <source>
        <dbReference type="Proteomes" id="UP000250642"/>
    </source>
</evidence>
<organism evidence="2 3">
    <name type="scientific">Paenibacillus taichungensis</name>
    <dbReference type="NCBI Taxonomy" id="484184"/>
    <lineage>
        <taxon>Bacteria</taxon>
        <taxon>Bacillati</taxon>
        <taxon>Bacillota</taxon>
        <taxon>Bacilli</taxon>
        <taxon>Bacillales</taxon>
        <taxon>Paenibacillaceae</taxon>
        <taxon>Paenibacillus</taxon>
    </lineage>
</organism>
<evidence type="ECO:0000259" key="1">
    <source>
        <dbReference type="Pfam" id="PF13021"/>
    </source>
</evidence>
<feature type="domain" description="DUF3885" evidence="1">
    <location>
        <begin position="6"/>
        <end position="196"/>
    </location>
</feature>
<proteinExistence type="predicted"/>
<gene>
    <name evidence="2" type="ORF">DC345_07260</name>
</gene>
<sequence>MKKEIIEYLNSNFPNLSGEIHIRFELGEPFRNGSNRRIKQVNKRVVTIFEEIFDQDDFIFVYIKDWENREDLMFGNTTPKYLYELLHGKVIEDEVGFELDEDDDKEGNTIEIKNEYQIKILNGLVSSFPYSKILEGISHYEQGRKPAIGQDVFFISKNKDIIFHMYDDRGCIIHAKSKGKLRPLYVKYNDWIVDYWREYFDGLFKEE</sequence>
<comment type="caution">
    <text evidence="2">The sequence shown here is derived from an EMBL/GenBank/DDBJ whole genome shotgun (WGS) entry which is preliminary data.</text>
</comment>